<dbReference type="Proteomes" id="UP000515140">
    <property type="component" value="Unplaced"/>
</dbReference>
<evidence type="ECO:0000259" key="7">
    <source>
        <dbReference type="PROSITE" id="PS50162"/>
    </source>
</evidence>
<evidence type="ECO:0000256" key="6">
    <source>
        <dbReference type="ARBA" id="ARBA00023242"/>
    </source>
</evidence>
<dbReference type="GO" id="GO:0140664">
    <property type="term" value="F:ATP-dependent DNA damage sensor activity"/>
    <property type="evidence" value="ECO:0007669"/>
    <property type="project" value="InterPro"/>
</dbReference>
<proteinExistence type="inferred from homology"/>
<dbReference type="PANTHER" id="PTHR46487">
    <property type="entry name" value="DNA REPAIR PROTEIN XRCC3"/>
    <property type="match status" value="1"/>
</dbReference>
<dbReference type="RefSeq" id="XP_020826793.1">
    <property type="nucleotide sequence ID" value="XM_020971134.1"/>
</dbReference>
<dbReference type="GO" id="GO:0071140">
    <property type="term" value="P:resolution of mitotic recombination intermediates"/>
    <property type="evidence" value="ECO:0007669"/>
    <property type="project" value="TreeGrafter"/>
</dbReference>
<dbReference type="Pfam" id="PF08423">
    <property type="entry name" value="Rad51"/>
    <property type="match status" value="1"/>
</dbReference>
<dbReference type="GO" id="GO:0000722">
    <property type="term" value="P:telomere maintenance via recombination"/>
    <property type="evidence" value="ECO:0007669"/>
    <property type="project" value="TreeGrafter"/>
</dbReference>
<dbReference type="GO" id="GO:0045003">
    <property type="term" value="P:double-strand break repair via synthesis-dependent strand annealing"/>
    <property type="evidence" value="ECO:0007669"/>
    <property type="project" value="TreeGrafter"/>
</dbReference>
<organism evidence="8 9">
    <name type="scientific">Phascolarctos cinereus</name>
    <name type="common">Koala</name>
    <dbReference type="NCBI Taxonomy" id="38626"/>
    <lineage>
        <taxon>Eukaryota</taxon>
        <taxon>Metazoa</taxon>
        <taxon>Chordata</taxon>
        <taxon>Craniata</taxon>
        <taxon>Vertebrata</taxon>
        <taxon>Euteleostomi</taxon>
        <taxon>Mammalia</taxon>
        <taxon>Metatheria</taxon>
        <taxon>Diprotodontia</taxon>
        <taxon>Phascolarctidae</taxon>
        <taxon>Phascolarctos</taxon>
    </lineage>
</organism>
<keyword evidence="3" id="KW-0227">DNA damage</keyword>
<dbReference type="AlphaFoldDB" id="A0A6P5J0G4"/>
<dbReference type="InterPro" id="IPR027417">
    <property type="entry name" value="P-loop_NTPase"/>
</dbReference>
<sequence>MDWDQLELNPKVITAIKKAKLKSIKEVLHLSGPDLQRLTKLSSIDVQHLLKTVSLALRNNCVLTALHIYQQKEEFPTQHKKLSFGCSVLNRLLRGGLPLVGITELAGQSSAGKTQIGLQLSLCVQYPYEYGGLESGVIYICTEDVFPDKRLQQLIALQHELRTDVPGEIIKKIKFGNSIFIEHAADIITYTVDERGLAGTNMDVLERVSPALGITWSNQLLMRLMVSRSSCEFSRDTDASATGTVVRTLSVIFAPHLPQSYCHYMVNAEGVKGAE</sequence>
<evidence type="ECO:0000313" key="9">
    <source>
        <dbReference type="RefSeq" id="XP_020826793.1"/>
    </source>
</evidence>
<evidence type="ECO:0000256" key="1">
    <source>
        <dbReference type="ARBA" id="ARBA00004123"/>
    </source>
</evidence>
<reference evidence="9" key="1">
    <citation type="submission" date="2025-08" db="UniProtKB">
        <authorList>
            <consortium name="RefSeq"/>
        </authorList>
    </citation>
    <scope>IDENTIFICATION</scope>
    <source>
        <tissue evidence="9">Spleen</tissue>
    </source>
</reference>
<dbReference type="GO" id="GO:0005657">
    <property type="term" value="C:replication fork"/>
    <property type="evidence" value="ECO:0007669"/>
    <property type="project" value="TreeGrafter"/>
</dbReference>
<dbReference type="Pfam" id="PF26169">
    <property type="entry name" value="HHH_XRCC3_RpoA"/>
    <property type="match status" value="1"/>
</dbReference>
<evidence type="ECO:0000256" key="4">
    <source>
        <dbReference type="ARBA" id="ARBA00023125"/>
    </source>
</evidence>
<evidence type="ECO:0000256" key="5">
    <source>
        <dbReference type="ARBA" id="ARBA00023172"/>
    </source>
</evidence>
<dbReference type="InterPro" id="IPR013632">
    <property type="entry name" value="Rad51_C"/>
</dbReference>
<dbReference type="InterPro" id="IPR020588">
    <property type="entry name" value="RecA_ATP-bd"/>
</dbReference>
<dbReference type="PROSITE" id="PS50162">
    <property type="entry name" value="RECA_2"/>
    <property type="match status" value="1"/>
</dbReference>
<dbReference type="GeneID" id="110197328"/>
<dbReference type="CTD" id="7517"/>
<feature type="domain" description="RecA family profile 1" evidence="7">
    <location>
        <begin position="78"/>
        <end position="275"/>
    </location>
</feature>
<dbReference type="InterPro" id="IPR058766">
    <property type="entry name" value="HHH_XRCC3_RAD51B"/>
</dbReference>
<dbReference type="GO" id="GO:0090656">
    <property type="term" value="P:t-circle formation"/>
    <property type="evidence" value="ECO:0007669"/>
    <property type="project" value="TreeGrafter"/>
</dbReference>
<dbReference type="SUPFAM" id="SSF52540">
    <property type="entry name" value="P-loop containing nucleoside triphosphate hydrolases"/>
    <property type="match status" value="1"/>
</dbReference>
<protein>
    <submittedName>
        <fullName evidence="9">DNA repair protein XRCC3 isoform X3</fullName>
    </submittedName>
</protein>
<accession>A0A6P5J0G4</accession>
<dbReference type="Gene3D" id="3.40.50.300">
    <property type="entry name" value="P-loop containing nucleotide triphosphate hydrolases"/>
    <property type="match status" value="2"/>
</dbReference>
<evidence type="ECO:0000256" key="3">
    <source>
        <dbReference type="ARBA" id="ARBA00022763"/>
    </source>
</evidence>
<evidence type="ECO:0000313" key="8">
    <source>
        <dbReference type="Proteomes" id="UP000515140"/>
    </source>
</evidence>
<dbReference type="PANTHER" id="PTHR46487:SF1">
    <property type="entry name" value="DNA REPAIR PROTEIN XRCC3"/>
    <property type="match status" value="1"/>
</dbReference>
<name>A0A6P5J0G4_PHACI</name>
<dbReference type="GO" id="GO:0005524">
    <property type="term" value="F:ATP binding"/>
    <property type="evidence" value="ECO:0007669"/>
    <property type="project" value="InterPro"/>
</dbReference>
<keyword evidence="6" id="KW-0539">Nucleus</keyword>
<keyword evidence="5" id="KW-0233">DNA recombination</keyword>
<keyword evidence="4" id="KW-0238">DNA-binding</keyword>
<keyword evidence="8" id="KW-1185">Reference proteome</keyword>
<comment type="similarity">
    <text evidence="2">Belongs to the RecA family. RAD51 subfamily.</text>
</comment>
<comment type="subcellular location">
    <subcellularLocation>
        <location evidence="1">Nucleus</location>
    </subcellularLocation>
</comment>
<gene>
    <name evidence="9" type="primary">XRCC3</name>
</gene>
<evidence type="ECO:0000256" key="2">
    <source>
        <dbReference type="ARBA" id="ARBA00007095"/>
    </source>
</evidence>
<dbReference type="GO" id="GO:0000400">
    <property type="term" value="F:four-way junction DNA binding"/>
    <property type="evidence" value="ECO:0007669"/>
    <property type="project" value="TreeGrafter"/>
</dbReference>
<dbReference type="GO" id="GO:0033065">
    <property type="term" value="C:Rad51C-XRCC3 complex"/>
    <property type="evidence" value="ECO:0007669"/>
    <property type="project" value="TreeGrafter"/>
</dbReference>